<accession>A0A8H5FH75</accession>
<dbReference type="SUPFAM" id="SSF49879">
    <property type="entry name" value="SMAD/FHA domain"/>
    <property type="match status" value="1"/>
</dbReference>
<comment type="caution">
    <text evidence="3">The sequence shown here is derived from an EMBL/GenBank/DDBJ whole genome shotgun (WGS) entry which is preliminary data.</text>
</comment>
<dbReference type="EMBL" id="JAACJK010000058">
    <property type="protein sequence ID" value="KAF5336477.1"/>
    <property type="molecule type" value="Genomic_DNA"/>
</dbReference>
<gene>
    <name evidence="3" type="ORF">D9611_006640</name>
</gene>
<evidence type="ECO:0000313" key="4">
    <source>
        <dbReference type="Proteomes" id="UP000541558"/>
    </source>
</evidence>
<evidence type="ECO:0000313" key="3">
    <source>
        <dbReference type="EMBL" id="KAF5336477.1"/>
    </source>
</evidence>
<dbReference type="CDD" id="cd00060">
    <property type="entry name" value="FHA"/>
    <property type="match status" value="1"/>
</dbReference>
<reference evidence="3 4" key="1">
    <citation type="journal article" date="2020" name="ISME J.">
        <title>Uncovering the hidden diversity of litter-decomposition mechanisms in mushroom-forming fungi.</title>
        <authorList>
            <person name="Floudas D."/>
            <person name="Bentzer J."/>
            <person name="Ahren D."/>
            <person name="Johansson T."/>
            <person name="Persson P."/>
            <person name="Tunlid A."/>
        </authorList>
    </citation>
    <scope>NUCLEOTIDE SEQUENCE [LARGE SCALE GENOMIC DNA]</scope>
    <source>
        <strain evidence="3 4">CBS 175.51</strain>
    </source>
</reference>
<protein>
    <recommendedName>
        <fullName evidence="2">FHA domain-containing protein</fullName>
    </recommendedName>
</protein>
<evidence type="ECO:0000259" key="2">
    <source>
        <dbReference type="Pfam" id="PF00498"/>
    </source>
</evidence>
<dbReference type="Pfam" id="PF00498">
    <property type="entry name" value="FHA"/>
    <property type="match status" value="1"/>
</dbReference>
<feature type="domain" description="FHA" evidence="2">
    <location>
        <begin position="77"/>
        <end position="125"/>
    </location>
</feature>
<dbReference type="InterPro" id="IPR000253">
    <property type="entry name" value="FHA_dom"/>
</dbReference>
<keyword evidence="4" id="KW-1185">Reference proteome</keyword>
<dbReference type="OrthoDB" id="687730at2759"/>
<organism evidence="3 4">
    <name type="scientific">Ephemerocybe angulata</name>
    <dbReference type="NCBI Taxonomy" id="980116"/>
    <lineage>
        <taxon>Eukaryota</taxon>
        <taxon>Fungi</taxon>
        <taxon>Dikarya</taxon>
        <taxon>Basidiomycota</taxon>
        <taxon>Agaricomycotina</taxon>
        <taxon>Agaricomycetes</taxon>
        <taxon>Agaricomycetidae</taxon>
        <taxon>Agaricales</taxon>
        <taxon>Agaricineae</taxon>
        <taxon>Psathyrellaceae</taxon>
        <taxon>Ephemerocybe</taxon>
    </lineage>
</organism>
<evidence type="ECO:0000256" key="1">
    <source>
        <dbReference type="SAM" id="MobiDB-lite"/>
    </source>
</evidence>
<name>A0A8H5FH75_9AGAR</name>
<dbReference type="AlphaFoldDB" id="A0A8H5FH75"/>
<dbReference type="Gene3D" id="2.60.200.20">
    <property type="match status" value="1"/>
</dbReference>
<dbReference type="InterPro" id="IPR008984">
    <property type="entry name" value="SMAD_FHA_dom_sf"/>
</dbReference>
<feature type="region of interest" description="Disordered" evidence="1">
    <location>
        <begin position="31"/>
        <end position="69"/>
    </location>
</feature>
<proteinExistence type="predicted"/>
<dbReference type="Proteomes" id="UP000541558">
    <property type="component" value="Unassembled WGS sequence"/>
</dbReference>
<sequence>MPSLFINLSPAKDSFAFTPKHLNLSNGPIILGSADQTGTQGEPSRESLPHNGWFGPLPTPPPSKKPSNPVEEIYPLSLSAMHAKIWMQGGKVFISDMGAAFKTFVNGACVTNEMELRSGDLLALGSKIPRNRNTPAHITDDQLKPLVAVITIS</sequence>